<dbReference type="Proteomes" id="UP001054846">
    <property type="component" value="Chromosome"/>
</dbReference>
<protein>
    <recommendedName>
        <fullName evidence="4">Protein NO VEIN C-terminal domain-containing protein</fullName>
    </recommendedName>
</protein>
<organism evidence="2 3">
    <name type="scientific">Gloeobacter morelensis MG652769</name>
    <dbReference type="NCBI Taxonomy" id="2781736"/>
    <lineage>
        <taxon>Bacteria</taxon>
        <taxon>Bacillati</taxon>
        <taxon>Cyanobacteriota</taxon>
        <taxon>Cyanophyceae</taxon>
        <taxon>Gloeobacterales</taxon>
        <taxon>Gloeobacteraceae</taxon>
        <taxon>Gloeobacter</taxon>
        <taxon>Gloeobacter morelensis</taxon>
    </lineage>
</organism>
<proteinExistence type="predicted"/>
<sequence>MKKCGQDIALDGNDALAERKLEEAAKAGYQLNERSRRLAEQAAQEYMHKSYGENATLAYPERTDESQVSKSQSGDFDQVWKVKDADGNETYVVIEAKGGSSRLGARRTENGMAQQGSSKYFEEIAYVMSRKDESIAEELLEARKTGKVQYLKVQLPIDHKQGASTVKEAHIREFDLSSQFGKKRKVR</sequence>
<evidence type="ECO:0000256" key="1">
    <source>
        <dbReference type="SAM" id="MobiDB-lite"/>
    </source>
</evidence>
<evidence type="ECO:0008006" key="4">
    <source>
        <dbReference type="Google" id="ProtNLM"/>
    </source>
</evidence>
<keyword evidence="3" id="KW-1185">Reference proteome</keyword>
<accession>A0ABY3PGG9</accession>
<feature type="region of interest" description="Disordered" evidence="1">
    <location>
        <begin position="53"/>
        <end position="74"/>
    </location>
</feature>
<dbReference type="EMBL" id="CP063845">
    <property type="protein sequence ID" value="UFP92755.1"/>
    <property type="molecule type" value="Genomic_DNA"/>
</dbReference>
<reference evidence="2 3" key="1">
    <citation type="journal article" date="2021" name="Genome Biol. Evol.">
        <title>Complete Genome Sequencing of a Novel Gloeobacter Species from a Waterfall Cave in Mexico.</title>
        <authorList>
            <person name="Saw J.H."/>
            <person name="Cardona T."/>
            <person name="Montejano G."/>
        </authorList>
    </citation>
    <scope>NUCLEOTIDE SEQUENCE [LARGE SCALE GENOMIC DNA]</scope>
    <source>
        <strain evidence="2">MG652769</strain>
    </source>
</reference>
<dbReference type="CDD" id="cd20739">
    <property type="entry name" value="PoNe_DUF637"/>
    <property type="match status" value="1"/>
</dbReference>
<dbReference type="RefSeq" id="WP_230839746.1">
    <property type="nucleotide sequence ID" value="NZ_CP063845.1"/>
</dbReference>
<name>A0ABY3PGG9_9CYAN</name>
<gene>
    <name evidence="2" type="ORF">ISF26_13025</name>
</gene>
<evidence type="ECO:0000313" key="2">
    <source>
        <dbReference type="EMBL" id="UFP92755.1"/>
    </source>
</evidence>
<evidence type="ECO:0000313" key="3">
    <source>
        <dbReference type="Proteomes" id="UP001054846"/>
    </source>
</evidence>
<dbReference type="InterPro" id="IPR049762">
    <property type="entry name" value="PoNe_dom"/>
</dbReference>